<gene>
    <name evidence="2" type="ORF">GC101_10845</name>
</gene>
<protein>
    <submittedName>
        <fullName evidence="2">Lysophospholipase</fullName>
    </submittedName>
</protein>
<dbReference type="PANTHER" id="PTHR14209:SF19">
    <property type="entry name" value="ISOAMYL ACETATE-HYDROLYZING ESTERASE 1 HOMOLOG"/>
    <property type="match status" value="1"/>
</dbReference>
<dbReference type="InterPro" id="IPR036514">
    <property type="entry name" value="SGNH_hydro_sf"/>
</dbReference>
<dbReference type="EMBL" id="WHOB01000027">
    <property type="protein sequence ID" value="NOU79376.1"/>
    <property type="molecule type" value="Genomic_DNA"/>
</dbReference>
<dbReference type="PANTHER" id="PTHR14209">
    <property type="entry name" value="ISOAMYL ACETATE-HYDROLYZING ESTERASE 1"/>
    <property type="match status" value="1"/>
</dbReference>
<dbReference type="InterPro" id="IPR045136">
    <property type="entry name" value="Iah1-like"/>
</dbReference>
<evidence type="ECO:0000259" key="1">
    <source>
        <dbReference type="Pfam" id="PF13472"/>
    </source>
</evidence>
<evidence type="ECO:0000313" key="3">
    <source>
        <dbReference type="Proteomes" id="UP000596857"/>
    </source>
</evidence>
<name>A0ABX1YF10_9BACL</name>
<feature type="domain" description="SGNH hydrolase-type esterase" evidence="1">
    <location>
        <begin position="59"/>
        <end position="223"/>
    </location>
</feature>
<accession>A0ABX1YF10</accession>
<organism evidence="2 3">
    <name type="scientific">Paenibacillus phytohabitans</name>
    <dbReference type="NCBI Taxonomy" id="2654978"/>
    <lineage>
        <taxon>Bacteria</taxon>
        <taxon>Bacillati</taxon>
        <taxon>Bacillota</taxon>
        <taxon>Bacilli</taxon>
        <taxon>Bacillales</taxon>
        <taxon>Paenibacillaceae</taxon>
        <taxon>Paenibacillus</taxon>
    </lineage>
</organism>
<dbReference type="Gene3D" id="3.40.50.1110">
    <property type="entry name" value="SGNH hydrolase"/>
    <property type="match status" value="1"/>
</dbReference>
<dbReference type="InterPro" id="IPR013830">
    <property type="entry name" value="SGNH_hydro"/>
</dbReference>
<keyword evidence="3" id="KW-1185">Reference proteome</keyword>
<dbReference type="Proteomes" id="UP000596857">
    <property type="component" value="Unassembled WGS sequence"/>
</dbReference>
<reference evidence="2 3" key="1">
    <citation type="submission" date="2019-10" db="EMBL/GenBank/DDBJ databases">
        <title>Description of Paenibacillus terricola sp. nov.</title>
        <authorList>
            <person name="Carlier A."/>
            <person name="Qi S."/>
        </authorList>
    </citation>
    <scope>NUCLEOTIDE SEQUENCE [LARGE SCALE GENOMIC DNA]</scope>
    <source>
        <strain evidence="2 3">LMG 31459</strain>
    </source>
</reference>
<evidence type="ECO:0000313" key="2">
    <source>
        <dbReference type="EMBL" id="NOU79376.1"/>
    </source>
</evidence>
<dbReference type="Pfam" id="PF13472">
    <property type="entry name" value="Lipase_GDSL_2"/>
    <property type="match status" value="1"/>
</dbReference>
<proteinExistence type="predicted"/>
<sequence>MEEITLRQEELIHEIMNNNMTREKEEKVRKYKILNTYAKKGQTVMAGSSLMEYFPVNELQQTLEKQTNIYNRGIAGYVTSELLNSLEECIVELEPSKLFINIGTNDISSADGEYQVGNLLANYNEILTQIGARLPECKVYVMAYYPVNAKADFSGVDQEMKAGMFSTRTNAALREANAEVEKLAAQHGYAFINVNEGLTDEEGNLNEEYTMDGIHMYANGYAVVLNNLKEYL</sequence>
<comment type="caution">
    <text evidence="2">The sequence shown here is derived from an EMBL/GenBank/DDBJ whole genome shotgun (WGS) entry which is preliminary data.</text>
</comment>
<dbReference type="SUPFAM" id="SSF52266">
    <property type="entry name" value="SGNH hydrolase"/>
    <property type="match status" value="1"/>
</dbReference>